<reference evidence="4" key="2">
    <citation type="journal article" date="2022" name="Sci. Total Environ.">
        <title>Prevalence, transmission, and molecular epidemiology of tet(X)-positive bacteria among humans, animals, and environmental niches in China: An epidemiological, and genomic-based study.</title>
        <authorList>
            <person name="Dong N."/>
            <person name="Zeng Y."/>
            <person name="Cai C."/>
            <person name="Sun C."/>
            <person name="Lu J."/>
            <person name="Liu C."/>
            <person name="Zhou H."/>
            <person name="Sun Q."/>
            <person name="Shu L."/>
            <person name="Wang H."/>
            <person name="Wang Y."/>
            <person name="Wang S."/>
            <person name="Wu C."/>
            <person name="Chan E.W."/>
            <person name="Chen G."/>
            <person name="Shen Z."/>
            <person name="Chen S."/>
            <person name="Zhang R."/>
        </authorList>
    </citation>
    <scope>NUCLEOTIDE SEQUENCE</scope>
    <source>
        <strain evidence="4">R1692</strain>
    </source>
</reference>
<feature type="coiled-coil region" evidence="1">
    <location>
        <begin position="120"/>
        <end position="147"/>
    </location>
</feature>
<name>A0ABT7NTP9_9SPHI</name>
<feature type="domain" description="Transposase IS116/IS110/IS902 C-terminal" evidence="3">
    <location>
        <begin position="248"/>
        <end position="334"/>
    </location>
</feature>
<dbReference type="Pfam" id="PF01548">
    <property type="entry name" value="DEDD_Tnp_IS110"/>
    <property type="match status" value="1"/>
</dbReference>
<organism evidence="4 5">
    <name type="scientific">Sphingobacterium hotanense</name>
    <dbReference type="NCBI Taxonomy" id="649196"/>
    <lineage>
        <taxon>Bacteria</taxon>
        <taxon>Pseudomonadati</taxon>
        <taxon>Bacteroidota</taxon>
        <taxon>Sphingobacteriia</taxon>
        <taxon>Sphingobacteriales</taxon>
        <taxon>Sphingobacteriaceae</taxon>
        <taxon>Sphingobacterium</taxon>
    </lineage>
</organism>
<dbReference type="PANTHER" id="PTHR33055">
    <property type="entry name" value="TRANSPOSASE FOR INSERTION SEQUENCE ELEMENT IS1111A"/>
    <property type="match status" value="1"/>
</dbReference>
<feature type="domain" description="Transposase IS110-like N-terminal" evidence="2">
    <location>
        <begin position="5"/>
        <end position="148"/>
    </location>
</feature>
<proteinExistence type="predicted"/>
<gene>
    <name evidence="4" type="ORF">HX018_20335</name>
</gene>
<evidence type="ECO:0000313" key="5">
    <source>
        <dbReference type="Proteomes" id="UP001170954"/>
    </source>
</evidence>
<protein>
    <submittedName>
        <fullName evidence="4">IS110 family transposase</fullName>
    </submittedName>
</protein>
<dbReference type="NCBIfam" id="NF033542">
    <property type="entry name" value="transpos_IS110"/>
    <property type="match status" value="1"/>
</dbReference>
<dbReference type="InterPro" id="IPR002525">
    <property type="entry name" value="Transp_IS110-like_N"/>
</dbReference>
<dbReference type="InterPro" id="IPR047650">
    <property type="entry name" value="Transpos_IS110"/>
</dbReference>
<keyword evidence="1" id="KW-0175">Coiled coil</keyword>
<reference evidence="4" key="1">
    <citation type="submission" date="2020-06" db="EMBL/GenBank/DDBJ databases">
        <authorList>
            <person name="Dong N."/>
        </authorList>
    </citation>
    <scope>NUCLEOTIDE SEQUENCE</scope>
    <source>
        <strain evidence="4">R1692</strain>
    </source>
</reference>
<dbReference type="Proteomes" id="UP001170954">
    <property type="component" value="Unassembled WGS sequence"/>
</dbReference>
<sequence>MEKFCGLDVHKDSVFMCILSENNEKYEEVFKTLTPDLERLRDTLVDHGVGLVAMESTSIYWYPLWNILESDFDVKLVNPLFIKQVPGRKSDVKDAEWIATVLMKDLIKGSFVPPSIIQQLRLYNRKITKLNKQLRRSEQEMDEMLQRCNIRLSNYVSDIGCKSMKKVVQAIAKNHLNPDYLLSLVHARIVRKSGAETIRASLTGTFTSVDIEILRMIVEDINFHHDQLEFCKKELLKLCYQHFNLQMELLVTIPGVKEHAAACIISEIGTDMKFFTSATALVGWTGLRPRNDQSAGKIKGRKTLHGNKYLRLMLVQCAWGASRTKGSAFMARYQRFRKRMHHNKALIANARKLLVIIWNILAKKEPYFAQAI</sequence>
<dbReference type="RefSeq" id="WP_149526577.1">
    <property type="nucleotide sequence ID" value="NZ_CP030848.1"/>
</dbReference>
<evidence type="ECO:0000256" key="1">
    <source>
        <dbReference type="SAM" id="Coils"/>
    </source>
</evidence>
<dbReference type="Pfam" id="PF02371">
    <property type="entry name" value="Transposase_20"/>
    <property type="match status" value="1"/>
</dbReference>
<evidence type="ECO:0000259" key="3">
    <source>
        <dbReference type="Pfam" id="PF02371"/>
    </source>
</evidence>
<keyword evidence="5" id="KW-1185">Reference proteome</keyword>
<comment type="caution">
    <text evidence="4">The sequence shown here is derived from an EMBL/GenBank/DDBJ whole genome shotgun (WGS) entry which is preliminary data.</text>
</comment>
<dbReference type="EMBL" id="JACAGK010000125">
    <property type="protein sequence ID" value="MDM1050584.1"/>
    <property type="molecule type" value="Genomic_DNA"/>
</dbReference>
<accession>A0ABT7NTP9</accession>
<evidence type="ECO:0000313" key="4">
    <source>
        <dbReference type="EMBL" id="MDM1050584.1"/>
    </source>
</evidence>
<dbReference type="InterPro" id="IPR003346">
    <property type="entry name" value="Transposase_20"/>
</dbReference>
<dbReference type="PANTHER" id="PTHR33055:SF13">
    <property type="entry name" value="TRANSPOSASE"/>
    <property type="match status" value="1"/>
</dbReference>
<evidence type="ECO:0000259" key="2">
    <source>
        <dbReference type="Pfam" id="PF01548"/>
    </source>
</evidence>